<gene>
    <name evidence="4" type="ORF">JRO89_XS05G0099500</name>
</gene>
<comment type="cofactor">
    <cofactor evidence="1">
        <name>Mg(2+)</name>
        <dbReference type="ChEBI" id="CHEBI:18420"/>
    </cofactor>
</comment>
<comment type="caution">
    <text evidence="4">The sequence shown here is derived from an EMBL/GenBank/DDBJ whole genome shotgun (WGS) entry which is preliminary data.</text>
</comment>
<dbReference type="InterPro" id="IPR036457">
    <property type="entry name" value="PPM-type-like_dom_sf"/>
</dbReference>
<feature type="domain" description="PPM-type phosphatase" evidence="3">
    <location>
        <begin position="110"/>
        <end position="365"/>
    </location>
</feature>
<proteinExistence type="inferred from homology"/>
<feature type="region of interest" description="Disordered" evidence="2">
    <location>
        <begin position="1"/>
        <end position="32"/>
    </location>
</feature>
<evidence type="ECO:0000313" key="4">
    <source>
        <dbReference type="EMBL" id="KAH7570392.1"/>
    </source>
</evidence>
<dbReference type="SMART" id="SM00331">
    <property type="entry name" value="PP2C_SIG"/>
    <property type="match status" value="1"/>
</dbReference>
<dbReference type="EC" id="3.1.3.16" evidence="1"/>
<keyword evidence="1" id="KW-0904">Protein phosphatase</keyword>
<comment type="catalytic activity">
    <reaction evidence="1">
        <text>O-phospho-L-threonyl-[protein] + H2O = L-threonyl-[protein] + phosphate</text>
        <dbReference type="Rhea" id="RHEA:47004"/>
        <dbReference type="Rhea" id="RHEA-COMP:11060"/>
        <dbReference type="Rhea" id="RHEA-COMP:11605"/>
        <dbReference type="ChEBI" id="CHEBI:15377"/>
        <dbReference type="ChEBI" id="CHEBI:30013"/>
        <dbReference type="ChEBI" id="CHEBI:43474"/>
        <dbReference type="ChEBI" id="CHEBI:61977"/>
        <dbReference type="EC" id="3.1.3.16"/>
    </reaction>
</comment>
<evidence type="ECO:0000259" key="3">
    <source>
        <dbReference type="PROSITE" id="PS51746"/>
    </source>
</evidence>
<keyword evidence="1" id="KW-0464">Manganese</keyword>
<keyword evidence="1" id="KW-0378">Hydrolase</keyword>
<dbReference type="Gene3D" id="3.60.40.10">
    <property type="entry name" value="PPM-type phosphatase domain"/>
    <property type="match status" value="1"/>
</dbReference>
<dbReference type="InterPro" id="IPR001932">
    <property type="entry name" value="PPM-type_phosphatase-like_dom"/>
</dbReference>
<dbReference type="PROSITE" id="PS51746">
    <property type="entry name" value="PPM_2"/>
    <property type="match status" value="1"/>
</dbReference>
<organism evidence="4 5">
    <name type="scientific">Xanthoceras sorbifolium</name>
    <dbReference type="NCBI Taxonomy" id="99658"/>
    <lineage>
        <taxon>Eukaryota</taxon>
        <taxon>Viridiplantae</taxon>
        <taxon>Streptophyta</taxon>
        <taxon>Embryophyta</taxon>
        <taxon>Tracheophyta</taxon>
        <taxon>Spermatophyta</taxon>
        <taxon>Magnoliopsida</taxon>
        <taxon>eudicotyledons</taxon>
        <taxon>Gunneridae</taxon>
        <taxon>Pentapetalae</taxon>
        <taxon>rosids</taxon>
        <taxon>malvids</taxon>
        <taxon>Sapindales</taxon>
        <taxon>Sapindaceae</taxon>
        <taxon>Xanthoceroideae</taxon>
        <taxon>Xanthoceras</taxon>
    </lineage>
</organism>
<accession>A0ABQ8I199</accession>
<dbReference type="Proteomes" id="UP000827721">
    <property type="component" value="Unassembled WGS sequence"/>
</dbReference>
<dbReference type="PANTHER" id="PTHR12320">
    <property type="entry name" value="PROTEIN PHOSPHATASE 2C"/>
    <property type="match status" value="1"/>
</dbReference>
<reference evidence="4 5" key="1">
    <citation type="submission" date="2021-02" db="EMBL/GenBank/DDBJ databases">
        <title>Plant Genome Project.</title>
        <authorList>
            <person name="Zhang R.-G."/>
        </authorList>
    </citation>
    <scope>NUCLEOTIDE SEQUENCE [LARGE SCALE GENOMIC DNA]</scope>
    <source>
        <tissue evidence="4">Leaves</tissue>
    </source>
</reference>
<dbReference type="PANTHER" id="PTHR12320:SF81">
    <property type="entry name" value="PROTEIN PHOSPHATASE 2C 23-RELATED"/>
    <property type="match status" value="1"/>
</dbReference>
<comment type="catalytic activity">
    <reaction evidence="1">
        <text>O-phospho-L-seryl-[protein] + H2O = L-seryl-[protein] + phosphate</text>
        <dbReference type="Rhea" id="RHEA:20629"/>
        <dbReference type="Rhea" id="RHEA-COMP:9863"/>
        <dbReference type="Rhea" id="RHEA-COMP:11604"/>
        <dbReference type="ChEBI" id="CHEBI:15377"/>
        <dbReference type="ChEBI" id="CHEBI:29999"/>
        <dbReference type="ChEBI" id="CHEBI:43474"/>
        <dbReference type="ChEBI" id="CHEBI:83421"/>
        <dbReference type="EC" id="3.1.3.16"/>
    </reaction>
</comment>
<sequence length="366" mass="39779">MDPPTLSICSHGFSSDTKSDIEESHHAPGGLRLSPDIIDGEVGFLESASLNQLVVKENRISDILALKTGLMNDSEEMASALVQIDDYTKAGQEQRQCIMIKKSLEMISGAFYVPKDRKLKPLGEDAHFLYPEKETIGVANGVGSWANVGVDSGEFARKLMINAVIAIRTEPKGAIDPKKILTKAYTKTEQKGASTSCIITLSGHNLHAANVGDSGFMVIRHGAVIYQSPVQQHRFNYPFQLGNDYINQCPGSAEILLLILIRSSCIHHLASSIELEVTVKSGDVIITETDGLFDNLFPCEILRAVIQGIEGGLMPQILAQKIAELALLNSRNKKIDTPFSCAARLAGFKRIGGKVDDITMIVAYIV</sequence>
<comment type="similarity">
    <text evidence="1">Belongs to the PP2C family.</text>
</comment>
<keyword evidence="5" id="KW-1185">Reference proteome</keyword>
<feature type="compositionally biased region" description="Basic and acidic residues" evidence="2">
    <location>
        <begin position="17"/>
        <end position="26"/>
    </location>
</feature>
<dbReference type="SMART" id="SM00332">
    <property type="entry name" value="PP2Cc"/>
    <property type="match status" value="1"/>
</dbReference>
<comment type="cofactor">
    <cofactor evidence="1">
        <name>Mn(2+)</name>
        <dbReference type="ChEBI" id="CHEBI:29035"/>
    </cofactor>
</comment>
<dbReference type="InterPro" id="IPR039123">
    <property type="entry name" value="PPTC7"/>
</dbReference>
<evidence type="ECO:0000313" key="5">
    <source>
        <dbReference type="Proteomes" id="UP000827721"/>
    </source>
</evidence>
<protein>
    <recommendedName>
        <fullName evidence="1">Protein phosphatase</fullName>
        <ecNumber evidence="1">3.1.3.16</ecNumber>
    </recommendedName>
</protein>
<evidence type="ECO:0000256" key="1">
    <source>
        <dbReference type="RuleBase" id="RU366020"/>
    </source>
</evidence>
<keyword evidence="1" id="KW-0479">Metal-binding</keyword>
<keyword evidence="1" id="KW-0460">Magnesium</keyword>
<evidence type="ECO:0000256" key="2">
    <source>
        <dbReference type="SAM" id="MobiDB-lite"/>
    </source>
</evidence>
<dbReference type="SUPFAM" id="SSF81606">
    <property type="entry name" value="PP2C-like"/>
    <property type="match status" value="1"/>
</dbReference>
<dbReference type="EMBL" id="JAFEMO010000005">
    <property type="protein sequence ID" value="KAH7570392.1"/>
    <property type="molecule type" value="Genomic_DNA"/>
</dbReference>
<name>A0ABQ8I199_9ROSI</name>